<dbReference type="Pfam" id="PF00931">
    <property type="entry name" value="NB-ARC"/>
    <property type="match status" value="1"/>
</dbReference>
<dbReference type="GO" id="GO:0043531">
    <property type="term" value="F:ADP binding"/>
    <property type="evidence" value="ECO:0007669"/>
    <property type="project" value="InterPro"/>
</dbReference>
<dbReference type="Gene3D" id="1.25.40.10">
    <property type="entry name" value="Tetratricopeptide repeat domain"/>
    <property type="match status" value="1"/>
</dbReference>
<dbReference type="OrthoDB" id="1688888at2"/>
<dbReference type="InterPro" id="IPR029035">
    <property type="entry name" value="DHS-like_NAD/FAD-binding_dom"/>
</dbReference>
<sequence>MDNITQQLINKISQKSVVIFVGAGLSLQAGLPNWNSLVEKILDGISAKEPKSEKIKAALNDDVLTPLEVLTKISHFREDAIEILEKEIRKFDGSNPTPIHNKLCKLSKHIITTNYDELLEKALPNFEKICYSNEFKVAHLSQYPEYIFKIHGDIHEPNKCILFPTEYEELYSTEEKSSIFELKKIISDKSILFIGFSLTDPYINFILDYISNLYSGFSPDHYIITTSKEKIWPKKINPIIIENYNEQEKLIDEIINGLHDKIEDEVNFKEQLELESKSNIISYSENLDYDSPPNNKFWVGRTKEIENISNENFKVIFITGIGGQGKSGLAAQFIHNYFNNNLYEFADWRDFKEEGNRFSTKIISIIKRLNPESDKINFDKLSNEELIDTFFHFLNERRIVFVFDNIDNYIDLETFKPTGSFGYFFNQILNKSHQSKFIFTCRPFIREASVDFYQISLNGITPEETFDLFKLYKIPIGDDVLQNLVSRSHKVTKGHPLWLNLIAGQAIRGIDIVTVFMDQIENKSNFNEDDFSSILSEKILNEVWKSINDKQKNLIRGIAETVKPETEEILKTILDSELNSNQFGRALRTLKNLNLIETLSDGEIELHPLVKEFVLTKYPKTERAKFITLFVKYYDRFIYILKPNLNSKLSIQEFQNWTSKIELQINKNDFKAALVALEEVSYSILSAGYIEEYIRVTERLFYSINWEQAVSQEIPYFHSQFNRYCTALTQMGEFESCKKNLDKYSTLIAGKSSYYLSYCSEKTYTLWYQKDFENAIQIGEEGVFLLDESGVADNYSLKHNLALAHRDSKDIININKALNYFLHNENLETLLLNKDLNTDLGGSYYGNVGRCLEYLNRNEEALECYYISLKLLLLEDYINSVLNIGYACMWIGNLLTKENKNKDALYFLKFAQNSWKKTSVPLAKEVDVLWSNVIADKETKEYINKLSEWKIKNYCSSFINDKLI</sequence>
<dbReference type="Gene3D" id="3.40.50.300">
    <property type="entry name" value="P-loop containing nucleotide triphosphate hydrolases"/>
    <property type="match status" value="1"/>
</dbReference>
<dbReference type="eggNOG" id="COG1672">
    <property type="taxonomic scope" value="Bacteria"/>
</dbReference>
<dbReference type="Pfam" id="PF13289">
    <property type="entry name" value="SIR2_2"/>
    <property type="match status" value="1"/>
</dbReference>
<feature type="domain" description="NB-ARC" evidence="1">
    <location>
        <begin position="307"/>
        <end position="471"/>
    </location>
</feature>
<dbReference type="STRING" id="1453498.LG45_11840"/>
<dbReference type="InterPro" id="IPR027417">
    <property type="entry name" value="P-loop_NTPase"/>
</dbReference>
<dbReference type="eggNOG" id="COG0846">
    <property type="taxonomic scope" value="Bacteria"/>
</dbReference>
<gene>
    <name evidence="2" type="ORF">LG45_11840</name>
</gene>
<organism evidence="2 3">
    <name type="scientific">Flavobacterium aquatile LMG 4008 = ATCC 11947</name>
    <dbReference type="NCBI Taxonomy" id="1453498"/>
    <lineage>
        <taxon>Bacteria</taxon>
        <taxon>Pseudomonadati</taxon>
        <taxon>Bacteroidota</taxon>
        <taxon>Flavobacteriia</taxon>
        <taxon>Flavobacteriales</taxon>
        <taxon>Flavobacteriaceae</taxon>
        <taxon>Flavobacterium</taxon>
    </lineage>
</organism>
<dbReference type="SUPFAM" id="SSF48452">
    <property type="entry name" value="TPR-like"/>
    <property type="match status" value="1"/>
</dbReference>
<dbReference type="EMBL" id="JRHH01000004">
    <property type="protein sequence ID" value="KGD67804.1"/>
    <property type="molecule type" value="Genomic_DNA"/>
</dbReference>
<reference evidence="2 3" key="1">
    <citation type="submission" date="2014-09" db="EMBL/GenBank/DDBJ databases">
        <title>Whole Genome Shotgun of Flavobacterium aquatile LMG 4008.</title>
        <authorList>
            <person name="Gale A.N."/>
            <person name="Pipes S.E."/>
            <person name="Newman J.D."/>
        </authorList>
    </citation>
    <scope>NUCLEOTIDE SEQUENCE [LARGE SCALE GENOMIC DNA]</scope>
    <source>
        <strain evidence="2 3">LMG 4008</strain>
    </source>
</reference>
<dbReference type="Gene3D" id="3.40.50.1220">
    <property type="entry name" value="TPP-binding domain"/>
    <property type="match status" value="1"/>
</dbReference>
<dbReference type="SUPFAM" id="SSF52540">
    <property type="entry name" value="P-loop containing nucleoside triphosphate hydrolases"/>
    <property type="match status" value="1"/>
</dbReference>
<dbReference type="InterPro" id="IPR011990">
    <property type="entry name" value="TPR-like_helical_dom_sf"/>
</dbReference>
<evidence type="ECO:0000313" key="3">
    <source>
        <dbReference type="Proteomes" id="UP000029554"/>
    </source>
</evidence>
<keyword evidence="3" id="KW-1185">Reference proteome</keyword>
<proteinExistence type="predicted"/>
<comment type="caution">
    <text evidence="2">The sequence shown here is derived from an EMBL/GenBank/DDBJ whole genome shotgun (WGS) entry which is preliminary data.</text>
</comment>
<dbReference type="AlphaFoldDB" id="A0A095STV6"/>
<dbReference type="InterPro" id="IPR002182">
    <property type="entry name" value="NB-ARC"/>
</dbReference>
<name>A0A095STV6_9FLAO</name>
<evidence type="ECO:0000313" key="2">
    <source>
        <dbReference type="EMBL" id="KGD67804.1"/>
    </source>
</evidence>
<dbReference type="eggNOG" id="COG0457">
    <property type="taxonomic scope" value="Bacteria"/>
</dbReference>
<dbReference type="SUPFAM" id="SSF52467">
    <property type="entry name" value="DHS-like NAD/FAD-binding domain"/>
    <property type="match status" value="1"/>
</dbReference>
<protein>
    <recommendedName>
        <fullName evidence="1">NB-ARC domain-containing protein</fullName>
    </recommendedName>
</protein>
<dbReference type="Proteomes" id="UP000029554">
    <property type="component" value="Unassembled WGS sequence"/>
</dbReference>
<evidence type="ECO:0000259" key="1">
    <source>
        <dbReference type="Pfam" id="PF00931"/>
    </source>
</evidence>
<dbReference type="RefSeq" id="WP_035127324.1">
    <property type="nucleotide sequence ID" value="NZ_JRHH01000004.1"/>
</dbReference>
<accession>A0A095STV6</accession>